<accession>A0A418XEZ0</accession>
<dbReference type="RefSeq" id="WP_119955099.1">
    <property type="nucleotide sequence ID" value="NZ_QYUR01000003.1"/>
</dbReference>
<dbReference type="InterPro" id="IPR019701">
    <property type="entry name" value="Phage_P22_NinX"/>
</dbReference>
<protein>
    <submittedName>
        <fullName evidence="1">DUF2591 domain-containing protein</fullName>
    </submittedName>
</protein>
<name>A0A418XEZ0_9PSED</name>
<sequence>MSNIEVKTADLIGPALDWAVALATGADELKVGADGGVSCIYQLPDGGCWTNYYRPSTDWSQGGPLIEKHITALNQSGTETWWAHSEDRLGLGPTALIAACRAIVAAKLGDTVSVPAELAQP</sequence>
<keyword evidence="2" id="KW-1185">Reference proteome</keyword>
<gene>
    <name evidence="1" type="ORF">D3879_14915</name>
</gene>
<dbReference type="AlphaFoldDB" id="A0A418XEZ0"/>
<organism evidence="1 2">
    <name type="scientific">Pseudomonas cavernicola</name>
    <dbReference type="NCBI Taxonomy" id="2320866"/>
    <lineage>
        <taxon>Bacteria</taxon>
        <taxon>Pseudomonadati</taxon>
        <taxon>Pseudomonadota</taxon>
        <taxon>Gammaproteobacteria</taxon>
        <taxon>Pseudomonadales</taxon>
        <taxon>Pseudomonadaceae</taxon>
        <taxon>Pseudomonas</taxon>
    </lineage>
</organism>
<dbReference type="OrthoDB" id="6902912at2"/>
<proteinExistence type="predicted"/>
<reference evidence="1 2" key="1">
    <citation type="submission" date="2018-09" db="EMBL/GenBank/DDBJ databases">
        <authorList>
            <person name="Zhu H."/>
        </authorList>
    </citation>
    <scope>NUCLEOTIDE SEQUENCE [LARGE SCALE GENOMIC DNA]</scope>
    <source>
        <strain evidence="1 2">K1S02-6</strain>
    </source>
</reference>
<dbReference type="Pfam" id="PF10765">
    <property type="entry name" value="Phage_P22_NinX"/>
    <property type="match status" value="1"/>
</dbReference>
<evidence type="ECO:0000313" key="2">
    <source>
        <dbReference type="Proteomes" id="UP000284021"/>
    </source>
</evidence>
<dbReference type="Proteomes" id="UP000284021">
    <property type="component" value="Unassembled WGS sequence"/>
</dbReference>
<evidence type="ECO:0000313" key="1">
    <source>
        <dbReference type="EMBL" id="RJG10967.1"/>
    </source>
</evidence>
<dbReference type="EMBL" id="QYUR01000003">
    <property type="protein sequence ID" value="RJG10967.1"/>
    <property type="molecule type" value="Genomic_DNA"/>
</dbReference>
<comment type="caution">
    <text evidence="1">The sequence shown here is derived from an EMBL/GenBank/DDBJ whole genome shotgun (WGS) entry which is preliminary data.</text>
</comment>